<organism evidence="1 2">
    <name type="scientific">Archaeoglobus fulgidus (strain ATCC 49558 / DSM 4304 / JCM 9628 / NBRC 100126 / VC-16)</name>
    <dbReference type="NCBI Taxonomy" id="224325"/>
    <lineage>
        <taxon>Archaea</taxon>
        <taxon>Methanobacteriati</taxon>
        <taxon>Methanobacteriota</taxon>
        <taxon>Archaeoglobi</taxon>
        <taxon>Archaeoglobales</taxon>
        <taxon>Archaeoglobaceae</taxon>
        <taxon>Archaeoglobus</taxon>
    </lineage>
</organism>
<dbReference type="eggNOG" id="arCOG01119">
    <property type="taxonomic scope" value="Archaea"/>
</dbReference>
<dbReference type="AlphaFoldDB" id="O30208"/>
<dbReference type="STRING" id="224325.AF_0027"/>
<proteinExistence type="predicted"/>
<dbReference type="KEGG" id="afu:AF_0027"/>
<keyword evidence="2" id="KW-1185">Reference proteome</keyword>
<dbReference type="PIR" id="C69253">
    <property type="entry name" value="C69253"/>
</dbReference>
<name>O30208_ARCFU</name>
<sequence length="102" mass="11564">MYTTCGESMRYIVLSRLTDEGAETLKEKPERVKEVNQELEKMGVKVIEQYAVFGEYDFVNIIEADDPAVVMKAMVELASRGTIRTVTMPAIPVDEFLEKLKS</sequence>
<dbReference type="PhylomeDB" id="O30208"/>
<dbReference type="Pfam" id="PF08734">
    <property type="entry name" value="GYD"/>
    <property type="match status" value="1"/>
</dbReference>
<reference evidence="1 2" key="1">
    <citation type="journal article" date="1997" name="Nature">
        <title>The complete genome sequence of the hyperthermophilic, sulphate-reducing archaeon Archaeoglobus fulgidus.</title>
        <authorList>
            <person name="Klenk H.P."/>
            <person name="Clayton R.A."/>
            <person name="Tomb J."/>
            <person name="White O."/>
            <person name="Nelson K.E."/>
            <person name="Ketchum K.A."/>
            <person name="Dodson R.J."/>
            <person name="Gwinn M."/>
            <person name="Hickey E.K."/>
            <person name="Peterson J.D."/>
            <person name="Richardson D.L."/>
            <person name="Kerlavage A.R."/>
            <person name="Graham D.E."/>
            <person name="Kyrpides N.C."/>
            <person name="Fleischmann R.D."/>
            <person name="Quackenbush J."/>
            <person name="Lee N.H."/>
            <person name="Sutton G.G."/>
            <person name="Gill S."/>
            <person name="Kirkness E.F."/>
            <person name="Dougherty B.A."/>
            <person name="McKenney K."/>
            <person name="Adams M.D."/>
            <person name="Loftus B."/>
            <person name="Peterson S."/>
            <person name="Reich C.I."/>
            <person name="McNeil L.K."/>
            <person name="Badger J.H."/>
            <person name="Glodek A."/>
            <person name="Zhou L."/>
            <person name="Overbeek R."/>
            <person name="Gocayne J.D."/>
            <person name="Weidman J.F."/>
            <person name="McDonald L."/>
            <person name="Utterback T."/>
            <person name="Cotton M.D."/>
            <person name="Spriggs T."/>
            <person name="Artiach P."/>
            <person name="Kaine B.P."/>
            <person name="Sykes S.M."/>
            <person name="Sadow P.W."/>
            <person name="D'Andrea K.P."/>
            <person name="Bowman C."/>
            <person name="Fujii C."/>
            <person name="Garland S.A."/>
            <person name="Mason T.M."/>
            <person name="Olsen G.J."/>
            <person name="Fraser C.M."/>
            <person name="Smith H.O."/>
            <person name="Woese C.R."/>
            <person name="Venter J.C."/>
        </authorList>
    </citation>
    <scope>NUCLEOTIDE SEQUENCE [LARGE SCALE GENOMIC DNA]</scope>
    <source>
        <strain evidence="2">ATCC 49558 / DSM 4304 / JCM 9628 / NBRC 100126 / VC-16</strain>
    </source>
</reference>
<dbReference type="EnsemblBacteria" id="AAB91201">
    <property type="protein sequence ID" value="AAB91201"/>
    <property type="gene ID" value="AF_0027"/>
</dbReference>
<accession>O30208</accession>
<dbReference type="PaxDb" id="224325-AF_0027"/>
<dbReference type="EMBL" id="AE000782">
    <property type="protein sequence ID" value="AAB91201.1"/>
    <property type="molecule type" value="Genomic_DNA"/>
</dbReference>
<gene>
    <name evidence="1" type="ordered locus">AF_0027</name>
</gene>
<protein>
    <recommendedName>
        <fullName evidence="3">GYD domain-containing protein</fullName>
    </recommendedName>
</protein>
<evidence type="ECO:0000313" key="2">
    <source>
        <dbReference type="Proteomes" id="UP000002199"/>
    </source>
</evidence>
<dbReference type="SMR" id="O30208"/>
<dbReference type="HOGENOM" id="CLU_155227_2_1_2"/>
<dbReference type="InterPro" id="IPR014845">
    <property type="entry name" value="GYD/TTHA1554"/>
</dbReference>
<dbReference type="Proteomes" id="UP000002199">
    <property type="component" value="Chromosome"/>
</dbReference>
<evidence type="ECO:0000313" key="1">
    <source>
        <dbReference type="EMBL" id="AAB91201.1"/>
    </source>
</evidence>
<dbReference type="DNASU" id="1483237"/>
<evidence type="ECO:0008006" key="3">
    <source>
        <dbReference type="Google" id="ProtNLM"/>
    </source>
</evidence>